<dbReference type="InterPro" id="IPR036411">
    <property type="entry name" value="TorD-like_sf"/>
</dbReference>
<dbReference type="RefSeq" id="WP_094961307.1">
    <property type="nucleotide sequence ID" value="NZ_JAAOIA010000003.1"/>
</dbReference>
<dbReference type="PANTHER" id="PTHR34227">
    <property type="entry name" value="CHAPERONE PROTEIN YCDY"/>
    <property type="match status" value="1"/>
</dbReference>
<comment type="caution">
    <text evidence="5">The sequence shown here is derived from an EMBL/GenBank/DDBJ whole genome shotgun (WGS) entry which is preliminary data.</text>
</comment>
<dbReference type="Proteomes" id="UP000216001">
    <property type="component" value="Unassembled WGS sequence"/>
</dbReference>
<evidence type="ECO:0000313" key="4">
    <source>
        <dbReference type="EMBL" id="MBW3117208.1"/>
    </source>
</evidence>
<comment type="subcellular location">
    <subcellularLocation>
        <location evidence="3">Cytoplasm</location>
    </subcellularLocation>
</comment>
<dbReference type="PANTHER" id="PTHR34227:SF11">
    <property type="entry name" value="CHAPERONE PROTEIN TORD"/>
    <property type="match status" value="1"/>
</dbReference>
<dbReference type="SUPFAM" id="SSF89155">
    <property type="entry name" value="TorD-like"/>
    <property type="match status" value="1"/>
</dbReference>
<evidence type="ECO:0000313" key="5">
    <source>
        <dbReference type="EMBL" id="OZS75057.1"/>
    </source>
</evidence>
<dbReference type="InterPro" id="IPR020945">
    <property type="entry name" value="DMSO/NO3_reduct_chaperone"/>
</dbReference>
<dbReference type="GO" id="GO:0005737">
    <property type="term" value="C:cytoplasm"/>
    <property type="evidence" value="ECO:0007669"/>
    <property type="project" value="UniProtKB-SubCell"/>
</dbReference>
<reference evidence="5 6" key="1">
    <citation type="submission" date="2017-07" db="EMBL/GenBank/DDBJ databases">
        <title>blaIMP-27 on transferable plasmids in Proteus mirabilis and Providencia rettgeri.</title>
        <authorList>
            <person name="Potter R."/>
        </authorList>
    </citation>
    <scope>NUCLEOTIDE SEQUENCE [LARGE SCALE GENOMIC DNA]</scope>
    <source>
        <strain evidence="5 6">PR1</strain>
    </source>
</reference>
<protein>
    <recommendedName>
        <fullName evidence="3">Chaperone protein TorD</fullName>
    </recommendedName>
</protein>
<accession>A0A264VW73</accession>
<dbReference type="GeneID" id="92273909"/>
<evidence type="ECO:0000313" key="6">
    <source>
        <dbReference type="Proteomes" id="UP000216001"/>
    </source>
</evidence>
<dbReference type="InterPro" id="IPR023069">
    <property type="entry name" value="Chaperone_TorD"/>
</dbReference>
<evidence type="ECO:0000256" key="2">
    <source>
        <dbReference type="ARBA" id="ARBA00023186"/>
    </source>
</evidence>
<dbReference type="EMBL" id="JAHWLI010000035">
    <property type="protein sequence ID" value="MBW3117208.1"/>
    <property type="molecule type" value="Genomic_DNA"/>
</dbReference>
<dbReference type="InterPro" id="IPR050289">
    <property type="entry name" value="TorD/DmsD_chaperones"/>
</dbReference>
<dbReference type="HAMAP" id="MF_01150">
    <property type="entry name" value="TorD"/>
    <property type="match status" value="1"/>
</dbReference>
<dbReference type="GO" id="GO:0006457">
    <property type="term" value="P:protein folding"/>
    <property type="evidence" value="ECO:0007669"/>
    <property type="project" value="UniProtKB-UniRule"/>
</dbReference>
<gene>
    <name evidence="3 4" type="primary">torD</name>
    <name evidence="5" type="ORF">CHI95_07865</name>
    <name evidence="4" type="ORF">KYI77_12180</name>
</gene>
<comment type="similarity">
    <text evidence="3">Belongs to the TorD/DmsD family. TorD subfamily.</text>
</comment>
<dbReference type="Pfam" id="PF02613">
    <property type="entry name" value="Nitrate_red_del"/>
    <property type="match status" value="1"/>
</dbReference>
<organism evidence="5 6">
    <name type="scientific">Providencia rettgeri</name>
    <dbReference type="NCBI Taxonomy" id="587"/>
    <lineage>
        <taxon>Bacteria</taxon>
        <taxon>Pseudomonadati</taxon>
        <taxon>Pseudomonadota</taxon>
        <taxon>Gammaproteobacteria</taxon>
        <taxon>Enterobacterales</taxon>
        <taxon>Morganellaceae</taxon>
        <taxon>Providencia</taxon>
    </lineage>
</organism>
<name>A0A264VW73_PRORE</name>
<evidence type="ECO:0000256" key="1">
    <source>
        <dbReference type="ARBA" id="ARBA00022490"/>
    </source>
</evidence>
<dbReference type="Proteomes" id="UP001155882">
    <property type="component" value="Unassembled WGS sequence"/>
</dbReference>
<evidence type="ECO:0000256" key="3">
    <source>
        <dbReference type="HAMAP-Rule" id="MF_01150"/>
    </source>
</evidence>
<keyword evidence="2 3" id="KW-0143">Chaperone</keyword>
<comment type="function">
    <text evidence="3">Involved in the biogenesis of TorA. Acts on TorA before the insertion of the molybdenum cofactor and, as a result, probably favors a conformation of the apoenzyme that is competent for acquiring the cofactor.</text>
</comment>
<reference evidence="4" key="2">
    <citation type="submission" date="2021-07" db="EMBL/GenBank/DDBJ databases">
        <authorList>
            <person name="Stanton E."/>
        </authorList>
    </citation>
    <scope>NUCLEOTIDE SEQUENCE</scope>
    <source>
        <strain evidence="4">2021EL-01139</strain>
    </source>
</reference>
<dbReference type="Gene3D" id="1.10.3480.10">
    <property type="entry name" value="TorD-like"/>
    <property type="match status" value="1"/>
</dbReference>
<dbReference type="NCBIfam" id="NF003442">
    <property type="entry name" value="PRK04976.1"/>
    <property type="match status" value="1"/>
</dbReference>
<proteinExistence type="inferred from homology"/>
<dbReference type="EMBL" id="NOWC01000007">
    <property type="protein sequence ID" value="OZS75057.1"/>
    <property type="molecule type" value="Genomic_DNA"/>
</dbReference>
<keyword evidence="1 3" id="KW-0963">Cytoplasm</keyword>
<dbReference type="AlphaFoldDB" id="A0A264VW73"/>
<sequence length="204" mass="23400">MTKQITLSPEQIACVYAWLARLFSRELDNATLAQIQSSEMMDWFTTIEQEPVLTSLIQEVKTKIKALMMRNDAQLELAADFCSLFLMSDKQSALPYASVYPNSEHGNEQIKYLLAEAGMETSEAFNEPSDHISIFLELLSHLHFSLNEAHLDQEKVKQLRLKTLSLLLQWLPVFSQNCQRYDEFGFYAALSQLSLALVQRDKQT</sequence>